<evidence type="ECO:0000259" key="11">
    <source>
        <dbReference type="PROSITE" id="PS51745"/>
    </source>
</evidence>
<evidence type="ECO:0000256" key="7">
    <source>
        <dbReference type="ARBA" id="ARBA00023242"/>
    </source>
</evidence>
<dbReference type="InterPro" id="IPR003311">
    <property type="entry name" value="AUX_IAA"/>
</dbReference>
<protein>
    <recommendedName>
        <fullName evidence="10">Auxin-induced protein</fullName>
    </recommendedName>
</protein>
<dbReference type="GO" id="GO:0009734">
    <property type="term" value="P:auxin-activated signaling pathway"/>
    <property type="evidence" value="ECO:0007669"/>
    <property type="project" value="UniProtKB-UniRule"/>
</dbReference>
<name>A0A396JE15_MEDTR</name>
<dbReference type="GO" id="GO:0005634">
    <property type="term" value="C:nucleus"/>
    <property type="evidence" value="ECO:0007669"/>
    <property type="project" value="UniProtKB-SubCell"/>
</dbReference>
<keyword evidence="8 10" id="KW-0927">Auxin signaling pathway</keyword>
<evidence type="ECO:0000256" key="4">
    <source>
        <dbReference type="ARBA" id="ARBA00022491"/>
    </source>
</evidence>
<comment type="caution">
    <text evidence="12">The sequence shown here is derived from an EMBL/GenBank/DDBJ whole genome shotgun (WGS) entry which is preliminary data.</text>
</comment>
<comment type="subcellular location">
    <subcellularLocation>
        <location evidence="1 10">Nucleus</location>
    </subcellularLocation>
</comment>
<dbReference type="Pfam" id="PF02309">
    <property type="entry name" value="AUX_IAA"/>
    <property type="match status" value="1"/>
</dbReference>
<sequence length="123" mass="14279">MKNSICKYVKVAVDGAPYLRKVDLEVYECYDNLLTALNTMFSTNCFTIRNDLMNEKKFMDSRKNTNEYLATYEDKDGDWMLLGDVPWKMFVESCKRIRLMISSGDNIDFGSRCTASSEKNNYS</sequence>
<comment type="subunit">
    <text evidence="3 10">Homodimers and heterodimers.</text>
</comment>
<dbReference type="OrthoDB" id="1287782at2759"/>
<proteinExistence type="inferred from homology"/>
<keyword evidence="5 10" id="KW-0805">Transcription regulation</keyword>
<evidence type="ECO:0000256" key="6">
    <source>
        <dbReference type="ARBA" id="ARBA00023163"/>
    </source>
</evidence>
<keyword evidence="6 10" id="KW-0804">Transcription</keyword>
<reference evidence="12" key="1">
    <citation type="journal article" date="2018" name="Nat. Plants">
        <title>Whole-genome landscape of Medicago truncatula symbiotic genes.</title>
        <authorList>
            <person name="Pecrix Y."/>
            <person name="Gamas P."/>
            <person name="Carrere S."/>
        </authorList>
    </citation>
    <scope>NUCLEOTIDE SEQUENCE</scope>
    <source>
        <tissue evidence="12">Leaves</tissue>
    </source>
</reference>
<keyword evidence="7 10" id="KW-0539">Nucleus</keyword>
<evidence type="ECO:0000313" key="12">
    <source>
        <dbReference type="EMBL" id="RHN76440.1"/>
    </source>
</evidence>
<dbReference type="Gramene" id="rna12766">
    <property type="protein sequence ID" value="RHN76440.1"/>
    <property type="gene ID" value="gene12766"/>
</dbReference>
<organism evidence="12">
    <name type="scientific">Medicago truncatula</name>
    <name type="common">Barrel medic</name>
    <name type="synonym">Medicago tribuloides</name>
    <dbReference type="NCBI Taxonomy" id="3880"/>
    <lineage>
        <taxon>Eukaryota</taxon>
        <taxon>Viridiplantae</taxon>
        <taxon>Streptophyta</taxon>
        <taxon>Embryophyta</taxon>
        <taxon>Tracheophyta</taxon>
        <taxon>Spermatophyta</taxon>
        <taxon>Magnoliopsida</taxon>
        <taxon>eudicotyledons</taxon>
        <taxon>Gunneridae</taxon>
        <taxon>Pentapetalae</taxon>
        <taxon>rosids</taxon>
        <taxon>fabids</taxon>
        <taxon>Fabales</taxon>
        <taxon>Fabaceae</taxon>
        <taxon>Papilionoideae</taxon>
        <taxon>50 kb inversion clade</taxon>
        <taxon>NPAAA clade</taxon>
        <taxon>Hologalegina</taxon>
        <taxon>IRL clade</taxon>
        <taxon>Trifolieae</taxon>
        <taxon>Medicago</taxon>
    </lineage>
</organism>
<comment type="similarity">
    <text evidence="2 10">Belongs to the Aux/IAA family.</text>
</comment>
<evidence type="ECO:0000256" key="9">
    <source>
        <dbReference type="ARBA" id="ARBA00025283"/>
    </source>
</evidence>
<dbReference type="AlphaFoldDB" id="A0A396JE15"/>
<accession>A0A396JE15</accession>
<dbReference type="InterPro" id="IPR033389">
    <property type="entry name" value="AUX/IAA_dom"/>
</dbReference>
<feature type="domain" description="PB1" evidence="11">
    <location>
        <begin position="6"/>
        <end position="104"/>
    </location>
</feature>
<gene>
    <name evidence="12" type="ORF">MtrunA17_Chr2g0332141</name>
</gene>
<dbReference type="SUPFAM" id="SSF54277">
    <property type="entry name" value="CAD &amp; PB1 domains"/>
    <property type="match status" value="1"/>
</dbReference>
<dbReference type="Gene3D" id="3.10.20.90">
    <property type="entry name" value="Phosphatidylinositol 3-kinase Catalytic Subunit, Chain A, domain 1"/>
    <property type="match status" value="1"/>
</dbReference>
<evidence type="ECO:0000256" key="5">
    <source>
        <dbReference type="ARBA" id="ARBA00023015"/>
    </source>
</evidence>
<dbReference type="Proteomes" id="UP000265566">
    <property type="component" value="Chromosome 2"/>
</dbReference>
<dbReference type="GO" id="GO:0006355">
    <property type="term" value="P:regulation of DNA-templated transcription"/>
    <property type="evidence" value="ECO:0007669"/>
    <property type="project" value="InterPro"/>
</dbReference>
<dbReference type="EMBL" id="PSQE01000002">
    <property type="protein sequence ID" value="RHN76440.1"/>
    <property type="molecule type" value="Genomic_DNA"/>
</dbReference>
<comment type="function">
    <text evidence="9">Aux/IAA proteins are short-lived transcriptional factors that function as repressors of early auxin response genes at low auxin concentrations. Repression is thought to result from the interaction with auxin response factors (ARFs), proteins that bind to the auxin-responsive promoter element (AuxRE). Formation of heterodimers with ARF proteins may alter their ability to modulate early auxin response genes expression.</text>
</comment>
<evidence type="ECO:0000256" key="10">
    <source>
        <dbReference type="RuleBase" id="RU004549"/>
    </source>
</evidence>
<evidence type="ECO:0000256" key="3">
    <source>
        <dbReference type="ARBA" id="ARBA00011726"/>
    </source>
</evidence>
<evidence type="ECO:0000256" key="2">
    <source>
        <dbReference type="ARBA" id="ARBA00006728"/>
    </source>
</evidence>
<dbReference type="InterPro" id="IPR053793">
    <property type="entry name" value="PB1-like"/>
</dbReference>
<dbReference type="PANTHER" id="PTHR31734">
    <property type="entry name" value="AUXIN-RESPONSIVE PROTEIN IAA17"/>
    <property type="match status" value="1"/>
</dbReference>
<evidence type="ECO:0000256" key="8">
    <source>
        <dbReference type="ARBA" id="ARBA00023294"/>
    </source>
</evidence>
<dbReference type="PROSITE" id="PS51745">
    <property type="entry name" value="PB1"/>
    <property type="match status" value="1"/>
</dbReference>
<keyword evidence="4 10" id="KW-0678">Repressor</keyword>
<dbReference type="PANTHER" id="PTHR31734:SF34">
    <property type="entry name" value="AUXIN-RESPONSIVE PROTEIN IAA15"/>
    <property type="match status" value="1"/>
</dbReference>
<evidence type="ECO:0000256" key="1">
    <source>
        <dbReference type="ARBA" id="ARBA00004123"/>
    </source>
</evidence>